<sequence length="223" mass="24939">MTCENPLRCEVVEPTQTATACVIWLHGLGANGHDFVPVIPHLKLPQDLAVRFIFPHAPEIPVTCNGRYIMPAWYDILALTEIRDINLEHLQQARSAINTLIQQQLDQGISADRIILIGFSQGGAVAYHTALQYPQKLAGLIALSTYLPNPEALDVKALKANQNIGIHIAHGDFDDMVTENAARGALKWLQDNEYDVDWSQYPMGHEVCIPEIRQIGQWISDWL</sequence>
<evidence type="ECO:0000259" key="3">
    <source>
        <dbReference type="Pfam" id="PF02230"/>
    </source>
</evidence>
<feature type="domain" description="Phospholipase/carboxylesterase/thioesterase" evidence="3">
    <location>
        <begin position="10"/>
        <end position="222"/>
    </location>
</feature>
<dbReference type="Gene3D" id="3.40.50.1820">
    <property type="entry name" value="alpha/beta hydrolase"/>
    <property type="match status" value="1"/>
</dbReference>
<accession>A0A2K9LQB5</accession>
<keyword evidence="5" id="KW-1185">Reference proteome</keyword>
<dbReference type="Pfam" id="PF02230">
    <property type="entry name" value="Abhydrolase_2"/>
    <property type="match status" value="1"/>
</dbReference>
<dbReference type="AlphaFoldDB" id="A0A2K9LQB5"/>
<dbReference type="GO" id="GO:0016787">
    <property type="term" value="F:hydrolase activity"/>
    <property type="evidence" value="ECO:0007669"/>
    <property type="project" value="UniProtKB-KW"/>
</dbReference>
<reference evidence="5" key="1">
    <citation type="submission" date="2017-08" db="EMBL/GenBank/DDBJ databases">
        <title>Direct submision.</title>
        <authorList>
            <person name="Kim S.-J."/>
            <person name="Rhee S.-K."/>
        </authorList>
    </citation>
    <scope>NUCLEOTIDE SEQUENCE [LARGE SCALE GENOMIC DNA]</scope>
    <source>
        <strain evidence="5">GI5</strain>
    </source>
</reference>
<dbReference type="SUPFAM" id="SSF53474">
    <property type="entry name" value="alpha/beta-Hydrolases"/>
    <property type="match status" value="1"/>
</dbReference>
<proteinExistence type="inferred from homology"/>
<dbReference type="KEGG" id="kak:Kalk_19585"/>
<evidence type="ECO:0000256" key="1">
    <source>
        <dbReference type="ARBA" id="ARBA00006499"/>
    </source>
</evidence>
<evidence type="ECO:0000313" key="5">
    <source>
        <dbReference type="Proteomes" id="UP000235116"/>
    </source>
</evidence>
<organism evidence="4 5">
    <name type="scientific">Ketobacter alkanivorans</name>
    <dbReference type="NCBI Taxonomy" id="1917421"/>
    <lineage>
        <taxon>Bacteria</taxon>
        <taxon>Pseudomonadati</taxon>
        <taxon>Pseudomonadota</taxon>
        <taxon>Gammaproteobacteria</taxon>
        <taxon>Pseudomonadales</taxon>
        <taxon>Ketobacteraceae</taxon>
        <taxon>Ketobacter</taxon>
    </lineage>
</organism>
<dbReference type="EMBL" id="CP022684">
    <property type="protein sequence ID" value="AUM14492.1"/>
    <property type="molecule type" value="Genomic_DNA"/>
</dbReference>
<gene>
    <name evidence="4" type="ORF">Kalk_19585</name>
</gene>
<keyword evidence="2" id="KW-0378">Hydrolase</keyword>
<dbReference type="OrthoDB" id="9801763at2"/>
<protein>
    <submittedName>
        <fullName evidence="4">Carboxylesterase</fullName>
    </submittedName>
</protein>
<dbReference type="PANTHER" id="PTHR10655:SF17">
    <property type="entry name" value="LYSOPHOSPHOLIPASE-LIKE PROTEIN 1"/>
    <property type="match status" value="1"/>
</dbReference>
<name>A0A2K9LQB5_9GAMM</name>
<dbReference type="InterPro" id="IPR003140">
    <property type="entry name" value="PLipase/COase/thioEstase"/>
</dbReference>
<dbReference type="PANTHER" id="PTHR10655">
    <property type="entry name" value="LYSOPHOSPHOLIPASE-RELATED"/>
    <property type="match status" value="1"/>
</dbReference>
<dbReference type="RefSeq" id="WP_101895865.1">
    <property type="nucleotide sequence ID" value="NZ_CP022684.1"/>
</dbReference>
<evidence type="ECO:0000256" key="2">
    <source>
        <dbReference type="ARBA" id="ARBA00022801"/>
    </source>
</evidence>
<comment type="similarity">
    <text evidence="1">Belongs to the AB hydrolase superfamily. AB hydrolase 2 family.</text>
</comment>
<evidence type="ECO:0000313" key="4">
    <source>
        <dbReference type="EMBL" id="AUM14492.1"/>
    </source>
</evidence>
<dbReference type="InterPro" id="IPR029058">
    <property type="entry name" value="AB_hydrolase_fold"/>
</dbReference>
<dbReference type="InterPro" id="IPR050565">
    <property type="entry name" value="LYPA1-2/EST-like"/>
</dbReference>
<dbReference type="Proteomes" id="UP000235116">
    <property type="component" value="Chromosome"/>
</dbReference>